<evidence type="ECO:0000256" key="1">
    <source>
        <dbReference type="SAM" id="MobiDB-lite"/>
    </source>
</evidence>
<dbReference type="Pfam" id="PF13618">
    <property type="entry name" value="Gluconate_2-dh3"/>
    <property type="match status" value="1"/>
</dbReference>
<feature type="region of interest" description="Disordered" evidence="1">
    <location>
        <begin position="1"/>
        <end position="29"/>
    </location>
</feature>
<feature type="region of interest" description="Disordered" evidence="1">
    <location>
        <begin position="238"/>
        <end position="265"/>
    </location>
</feature>
<keyword evidence="3" id="KW-1185">Reference proteome</keyword>
<gene>
    <name evidence="2" type="ORF">ACFPT7_08625</name>
</gene>
<reference evidence="3" key="1">
    <citation type="journal article" date="2019" name="Int. J. Syst. Evol. Microbiol.">
        <title>The Global Catalogue of Microorganisms (GCM) 10K type strain sequencing project: providing services to taxonomists for standard genome sequencing and annotation.</title>
        <authorList>
            <consortium name="The Broad Institute Genomics Platform"/>
            <consortium name="The Broad Institute Genome Sequencing Center for Infectious Disease"/>
            <person name="Wu L."/>
            <person name="Ma J."/>
        </authorList>
    </citation>
    <scope>NUCLEOTIDE SEQUENCE [LARGE SCALE GENOMIC DNA]</scope>
    <source>
        <strain evidence="3">JCM 4087</strain>
    </source>
</reference>
<accession>A0ABW1EEQ7</accession>
<comment type="caution">
    <text evidence="2">The sequence shown here is derived from an EMBL/GenBank/DDBJ whole genome shotgun (WGS) entry which is preliminary data.</text>
</comment>
<sequence>MKSHFDGVDPILCPRDPKTGEPLPPRSQPGYYPGFSTLSQGAFWDTATRAVVDKRVKHPPEPKFFAAEAWTFWTTVFAHLIPQTDRIPERQIPIVATLDHRLANDQTAGYRYETMPPDRVVYEIGIEAIDREAQHRYRGKFLVLPYLEQDLVLKAIHDGKPEAAQEIWKHMSVHRFWQMIMGDAIDAYYAHPWAWDEIGFGGPAYPRAYTRLERGEPEPWEVEEQRYVWLAPANSASAEVDSSPSHHAESGQHSLPVRSSKGARR</sequence>
<dbReference type="RefSeq" id="WP_263338858.1">
    <property type="nucleotide sequence ID" value="NZ_JAGSYH010000004.1"/>
</dbReference>
<dbReference type="EC" id="1.-.-.-" evidence="2"/>
<dbReference type="EMBL" id="JBHSPH010000002">
    <property type="protein sequence ID" value="MFC5862351.1"/>
    <property type="molecule type" value="Genomic_DNA"/>
</dbReference>
<proteinExistence type="predicted"/>
<keyword evidence="2" id="KW-0560">Oxidoreductase</keyword>
<dbReference type="InterPro" id="IPR027056">
    <property type="entry name" value="Gluconate_2DH_su3"/>
</dbReference>
<protein>
    <submittedName>
        <fullName evidence="2">Gluconate 2-dehydrogenase subunit 3 family protein</fullName>
        <ecNumber evidence="2">1.-.-.-</ecNumber>
    </submittedName>
</protein>
<dbReference type="GO" id="GO:0016491">
    <property type="term" value="F:oxidoreductase activity"/>
    <property type="evidence" value="ECO:0007669"/>
    <property type="project" value="UniProtKB-KW"/>
</dbReference>
<evidence type="ECO:0000313" key="3">
    <source>
        <dbReference type="Proteomes" id="UP001596091"/>
    </source>
</evidence>
<organism evidence="2 3">
    <name type="scientific">Acidicapsa dinghuensis</name>
    <dbReference type="NCBI Taxonomy" id="2218256"/>
    <lineage>
        <taxon>Bacteria</taxon>
        <taxon>Pseudomonadati</taxon>
        <taxon>Acidobacteriota</taxon>
        <taxon>Terriglobia</taxon>
        <taxon>Terriglobales</taxon>
        <taxon>Acidobacteriaceae</taxon>
        <taxon>Acidicapsa</taxon>
    </lineage>
</organism>
<evidence type="ECO:0000313" key="2">
    <source>
        <dbReference type="EMBL" id="MFC5862351.1"/>
    </source>
</evidence>
<dbReference type="Proteomes" id="UP001596091">
    <property type="component" value="Unassembled WGS sequence"/>
</dbReference>
<name>A0ABW1EEQ7_9BACT</name>